<dbReference type="InterPro" id="IPR027417">
    <property type="entry name" value="P-loop_NTPase"/>
</dbReference>
<protein>
    <submittedName>
        <fullName evidence="3">ATP-binding protein</fullName>
    </submittedName>
</protein>
<dbReference type="EMBL" id="CP015629">
    <property type="protein sequence ID" value="ANF33843.1"/>
    <property type="molecule type" value="Genomic_DNA"/>
</dbReference>
<dbReference type="GO" id="GO:0005829">
    <property type="term" value="C:cytosol"/>
    <property type="evidence" value="ECO:0007669"/>
    <property type="project" value="TreeGrafter"/>
</dbReference>
<dbReference type="RefSeq" id="WP_011772313.1">
    <property type="nucleotide sequence ID" value="NZ_CP015629.1"/>
</dbReference>
<dbReference type="Gene3D" id="3.40.50.300">
    <property type="entry name" value="P-loop containing nucleotide triphosphate hydrolases"/>
    <property type="match status" value="1"/>
</dbReference>
<proteinExistence type="predicted"/>
<dbReference type="GO" id="GO:0016887">
    <property type="term" value="F:ATP hydrolysis activity"/>
    <property type="evidence" value="ECO:0007669"/>
    <property type="project" value="TreeGrafter"/>
</dbReference>
<evidence type="ECO:0000256" key="1">
    <source>
        <dbReference type="ARBA" id="ARBA00022741"/>
    </source>
</evidence>
<evidence type="ECO:0000256" key="2">
    <source>
        <dbReference type="ARBA" id="ARBA00022840"/>
    </source>
</evidence>
<accession>A0A172XB39</accession>
<dbReference type="GO" id="GO:0051782">
    <property type="term" value="P:negative regulation of cell division"/>
    <property type="evidence" value="ECO:0007669"/>
    <property type="project" value="TreeGrafter"/>
</dbReference>
<keyword evidence="1" id="KW-0547">Nucleotide-binding</keyword>
<sequence>MIIIPVASGKGGVGKSLFSTNIAICLANEGKKVLLVDLDLGGSNLHSMLNIIPKKSIGTFLKTKIPFKDVIIESGIKNLSFIAGDSDIPELANIAIFQKKKIINNLKNLSYDYLIIDLGAGTTFNTIDFFLISNRGVIITIPTVTAIMNAYLFLKNAIFRLIAKIFTKETKAYKLISDIKKDSSDLQRIYIPNLLLKIETYDPESYEKFMKKFSQFSPFIIFNMLNKPDDIKKIKKILKSAKDYLNINLQSIGSIYKDELIDKALNHKIPITIYKPTSLTSKSIKKIAKKLIELETIINDVELLSEDDLNESYHFVIQEAQDEYLEKYAYLESLLMNKTIDNNAIIDIIKSQQKEIATLRKQNIMFKKKLFAQLKKD</sequence>
<dbReference type="AlphaFoldDB" id="A0A172XB39"/>
<dbReference type="GO" id="GO:0009898">
    <property type="term" value="C:cytoplasmic side of plasma membrane"/>
    <property type="evidence" value="ECO:0007669"/>
    <property type="project" value="TreeGrafter"/>
</dbReference>
<dbReference type="PANTHER" id="PTHR43384">
    <property type="entry name" value="SEPTUM SITE-DETERMINING PROTEIN MIND HOMOLOG, CHLOROPLASTIC-RELATED"/>
    <property type="match status" value="1"/>
</dbReference>
<dbReference type="Pfam" id="PF10609">
    <property type="entry name" value="ParA"/>
    <property type="match status" value="1"/>
</dbReference>
<dbReference type="SUPFAM" id="SSF52540">
    <property type="entry name" value="P-loop containing nucleoside triphosphate hydrolases"/>
    <property type="match status" value="1"/>
</dbReference>
<dbReference type="OMA" id="AWKKFFG"/>
<organism evidence="3 4">
    <name type="scientific">Borrelia turicatae</name>
    <dbReference type="NCBI Taxonomy" id="142"/>
    <lineage>
        <taxon>Bacteria</taxon>
        <taxon>Pseudomonadati</taxon>
        <taxon>Spirochaetota</taxon>
        <taxon>Spirochaetia</taxon>
        <taxon>Spirochaetales</taxon>
        <taxon>Borreliaceae</taxon>
        <taxon>Borrelia</taxon>
    </lineage>
</organism>
<dbReference type="Proteomes" id="UP000264231">
    <property type="component" value="Chromosome"/>
</dbReference>
<keyword evidence="2 3" id="KW-0067">ATP-binding</keyword>
<evidence type="ECO:0000313" key="3">
    <source>
        <dbReference type="EMBL" id="ANF33843.1"/>
    </source>
</evidence>
<gene>
    <name evidence="3" type="ORF">A7978_01765</name>
</gene>
<dbReference type="InterPro" id="IPR033756">
    <property type="entry name" value="YlxH/NBP35"/>
</dbReference>
<evidence type="ECO:0000313" key="4">
    <source>
        <dbReference type="Proteomes" id="UP000264231"/>
    </source>
</evidence>
<dbReference type="GO" id="GO:0005524">
    <property type="term" value="F:ATP binding"/>
    <property type="evidence" value="ECO:0007669"/>
    <property type="project" value="UniProtKB-KW"/>
</dbReference>
<dbReference type="InterPro" id="IPR050625">
    <property type="entry name" value="ParA/MinD_ATPase"/>
</dbReference>
<reference evidence="3 4" key="1">
    <citation type="submission" date="2016-05" db="EMBL/GenBank/DDBJ databases">
        <title>Chromosome and linear plasmid sequence of a 2015 human isolate of tick-borne relapsing fever spirochete, Borrelia turicatae.</title>
        <authorList>
            <person name="Kingry L.C."/>
            <person name="Dhwani B."/>
            <person name="Replogle A."/>
            <person name="Sexton C."/>
            <person name="Rowe L."/>
            <person name="Stermole B.M."/>
            <person name="Christensen A.M."/>
            <person name="Schriefer M.E."/>
        </authorList>
    </citation>
    <scope>NUCLEOTIDE SEQUENCE [LARGE SCALE GENOMIC DNA]</scope>
    <source>
        <strain evidence="3 4">BTE5EL</strain>
    </source>
</reference>
<dbReference type="PANTHER" id="PTHR43384:SF4">
    <property type="entry name" value="CELLULOSE BIOSYNTHESIS PROTEIN BCSQ-RELATED"/>
    <property type="match status" value="1"/>
</dbReference>
<name>A0A172XB39_BORTU</name>